<protein>
    <submittedName>
        <fullName evidence="2">Uncharacterized protein</fullName>
    </submittedName>
</protein>
<proteinExistence type="predicted"/>
<dbReference type="AlphaFoldDB" id="B0C0E6"/>
<dbReference type="KEGG" id="amr:AM1_4664"/>
<gene>
    <name evidence="2" type="ordered locus">AM1_4664</name>
</gene>
<dbReference type="Proteomes" id="UP000000268">
    <property type="component" value="Chromosome"/>
</dbReference>
<reference evidence="2 3" key="1">
    <citation type="journal article" date="2008" name="Proc. Natl. Acad. Sci. U.S.A.">
        <title>Niche adaptation and genome expansion in the chlorophyll d-producing cyanobacterium Acaryochloris marina.</title>
        <authorList>
            <person name="Swingley W.D."/>
            <person name="Chen M."/>
            <person name="Cheung P.C."/>
            <person name="Conrad A.L."/>
            <person name="Dejesa L.C."/>
            <person name="Hao J."/>
            <person name="Honchak B.M."/>
            <person name="Karbach L.E."/>
            <person name="Kurdoglu A."/>
            <person name="Lahiri S."/>
            <person name="Mastrian S.D."/>
            <person name="Miyashita H."/>
            <person name="Page L."/>
            <person name="Ramakrishna P."/>
            <person name="Satoh S."/>
            <person name="Sattley W.M."/>
            <person name="Shimada Y."/>
            <person name="Taylor H.L."/>
            <person name="Tomo T."/>
            <person name="Tsuchiya T."/>
            <person name="Wang Z.T."/>
            <person name="Raymond J."/>
            <person name="Mimuro M."/>
            <person name="Blankenship R.E."/>
            <person name="Touchman J.W."/>
        </authorList>
    </citation>
    <scope>NUCLEOTIDE SEQUENCE [LARGE SCALE GENOMIC DNA]</scope>
    <source>
        <strain evidence="3">MBIC 11017</strain>
    </source>
</reference>
<evidence type="ECO:0000313" key="3">
    <source>
        <dbReference type="Proteomes" id="UP000000268"/>
    </source>
</evidence>
<accession>B0C0E6</accession>
<dbReference type="HOGENOM" id="CLU_3338747_0_0_3"/>
<evidence type="ECO:0000313" key="2">
    <source>
        <dbReference type="EMBL" id="ABW29638.1"/>
    </source>
</evidence>
<feature type="transmembrane region" description="Helical" evidence="1">
    <location>
        <begin position="6"/>
        <end position="28"/>
    </location>
</feature>
<dbReference type="EMBL" id="CP000828">
    <property type="protein sequence ID" value="ABW29638.1"/>
    <property type="molecule type" value="Genomic_DNA"/>
</dbReference>
<keyword evidence="1" id="KW-1133">Transmembrane helix</keyword>
<name>B0C0E6_ACAM1</name>
<keyword evidence="1" id="KW-0812">Transmembrane</keyword>
<keyword evidence="1" id="KW-0472">Membrane</keyword>
<sequence>MPTIPVPVLLLTIASLYLLSIHFLLRLLHNRDQLRRP</sequence>
<evidence type="ECO:0000256" key="1">
    <source>
        <dbReference type="SAM" id="Phobius"/>
    </source>
</evidence>
<organism evidence="2 3">
    <name type="scientific">Acaryochloris marina (strain MBIC 11017)</name>
    <dbReference type="NCBI Taxonomy" id="329726"/>
    <lineage>
        <taxon>Bacteria</taxon>
        <taxon>Bacillati</taxon>
        <taxon>Cyanobacteriota</taxon>
        <taxon>Cyanophyceae</taxon>
        <taxon>Acaryochloridales</taxon>
        <taxon>Acaryochloridaceae</taxon>
        <taxon>Acaryochloris</taxon>
    </lineage>
</organism>
<keyword evidence="3" id="KW-1185">Reference proteome</keyword>